<dbReference type="Pfam" id="PF00028">
    <property type="entry name" value="Cadherin"/>
    <property type="match status" value="1"/>
</dbReference>
<dbReference type="InterPro" id="IPR002126">
    <property type="entry name" value="Cadherin-like_dom"/>
</dbReference>
<dbReference type="GO" id="GO:0007156">
    <property type="term" value="P:homophilic cell adhesion via plasma membrane adhesion molecules"/>
    <property type="evidence" value="ECO:0007669"/>
    <property type="project" value="InterPro"/>
</dbReference>
<evidence type="ECO:0000256" key="2">
    <source>
        <dbReference type="ARBA" id="ARBA00022692"/>
    </source>
</evidence>
<dbReference type="OrthoDB" id="3193440at2"/>
<dbReference type="PRINTS" id="PR00205">
    <property type="entry name" value="CADHERIN"/>
</dbReference>
<keyword evidence="2 8" id="KW-0812">Transmembrane</keyword>
<dbReference type="Pfam" id="PF12733">
    <property type="entry name" value="Cadherin-like"/>
    <property type="match status" value="2"/>
</dbReference>
<dbReference type="GO" id="GO:0005911">
    <property type="term" value="C:cell-cell junction"/>
    <property type="evidence" value="ECO:0007669"/>
    <property type="project" value="TreeGrafter"/>
</dbReference>
<dbReference type="SUPFAM" id="SSF110296">
    <property type="entry name" value="Oligoxyloglucan reducing end-specific cellobiohydrolase"/>
    <property type="match status" value="1"/>
</dbReference>
<dbReference type="SUPFAM" id="SSF49313">
    <property type="entry name" value="Cadherin-like"/>
    <property type="match status" value="1"/>
</dbReference>
<evidence type="ECO:0000313" key="11">
    <source>
        <dbReference type="Proteomes" id="UP000271031"/>
    </source>
</evidence>
<dbReference type="PANTHER" id="PTHR24025">
    <property type="entry name" value="DESMOGLEIN FAMILY MEMBER"/>
    <property type="match status" value="1"/>
</dbReference>
<reference evidence="10 11" key="1">
    <citation type="submission" date="2018-10" db="EMBL/GenBank/DDBJ databases">
        <title>Phylogenomics of Brevibacillus.</title>
        <authorList>
            <person name="Dunlap C."/>
        </authorList>
    </citation>
    <scope>NUCLEOTIDE SEQUENCE [LARGE SCALE GENOMIC DNA]</scope>
    <source>
        <strain evidence="10 11">JCM 15716</strain>
    </source>
</reference>
<dbReference type="InterPro" id="IPR013783">
    <property type="entry name" value="Ig-like_fold"/>
</dbReference>
<comment type="subcellular location">
    <subcellularLocation>
        <location evidence="1">Membrane</location>
    </subcellularLocation>
</comment>
<dbReference type="Pfam" id="PF17963">
    <property type="entry name" value="Big_9"/>
    <property type="match status" value="1"/>
</dbReference>
<dbReference type="PANTHER" id="PTHR24025:SF30">
    <property type="entry name" value="CADHERIN DOMAIN-CONTAINING PROTEIN"/>
    <property type="match status" value="1"/>
</dbReference>
<dbReference type="InterPro" id="IPR015919">
    <property type="entry name" value="Cadherin-like_sf"/>
</dbReference>
<dbReference type="Pfam" id="PF17892">
    <property type="entry name" value="Cadherin_5"/>
    <property type="match status" value="2"/>
</dbReference>
<feature type="transmembrane region" description="Helical" evidence="8">
    <location>
        <begin position="21"/>
        <end position="39"/>
    </location>
</feature>
<dbReference type="EMBL" id="RHHQ01000028">
    <property type="protein sequence ID" value="RNB79532.1"/>
    <property type="molecule type" value="Genomic_DNA"/>
</dbReference>
<keyword evidence="6 8" id="KW-1133">Transmembrane helix</keyword>
<evidence type="ECO:0000256" key="4">
    <source>
        <dbReference type="ARBA" id="ARBA00022837"/>
    </source>
</evidence>
<sequence length="2086" mass="219642">MKAVNKMEGFHLRRSSNLPLLYRYFLIFSLITFLFQPGFVGQKAQAASAAPTWLSPSSTTSNMLQGVRYGAGEWLALGVSDTIASSGDGKHWTLYHTGGFNEWADAVYDGGNWILVGSGKIYQSPAGTAASDTGWTALKTDFDNYLWGIAYGGGKYVAVGDKGTILTSSNKFSWSTQQLSGEIGNFFTAVVYANGKFVTVSSSGCIYTSTDGQSWSKAYSGSSTINSVTFGNGKFVAVGDGKAYTSMDGNAWSSTTTNSSMLYSVDYGNNKFAAVGAGGTLITSADGVSWAPTEQSNTAQDLYAVRYAPEQSRFVVVGDGGVIRTQSSMSDLSNLTLSAGTLTPAFAQATKTYTASVDTAVDQITVTLTPADSDATITVNGNNAAVTGGTASSNVPLNPGANNIQIRVTSQDGSKQTDYTLTVTRAIPNAPPTDIGLDKTSLPENAGVGTLIGTLSATDADSTVFTYSLVSGFGDNASFTIAGNQLKSNAVFDYETKNSYSIQIRVTDSGGASYDKIFTIQVTNVAEAPTVSNSSKSGSEDNPLSIGAADFTAAYADPENDSLKKVQVTSLPNASAGVLKLNGTAVAANQEIDAADLGQLVFEPVANWNGTATFTWKGNDGTFYSANAATFTLTIVAVNDLPTVTDSTKNGTEDTAVAFDVTDFAPQFADVDGNALAGIKIVSLPDVEAGTLMLNGSAVSANQDIAANALDKLQFVPVANWFGTASFTWKGFDGTDYSQAAATLKLEIGAVNDPPTVSNSAKNGTEDTELPFTKDDFEQQYLDVEKEALASIQIVSLPAHGTLNLNGVVVSANQSIAANQLGQLAFVPDADWNGSTGFTWKGYDGQAYSAAAATFTLTIGAVEDLPTVTNGIVNGVEDQPLALSHSVLAPHFADADGDSLQAIQVISLPDHGTLQLNGTDVAVDQVLADSDLVNLYFVPDKDWNGETSFTWKANDGKGESATAAKLTIVLSPANDLPTVTNSSKTGDEDTNVTFALTDFSGHFSDIDQDSLSKIQIVTLPSNGRLQLGATPVTAGQEIAAADLDTLVFVPDANWSGSTIFTWKGHDGTGYSLNEAVLKLTISDVNDAPTVTDSSKNGTEDTALALGSSDFTLQYHDVENEPLAKVQIVSLPVHGALKVDGHAINANDELTVADLDKLSFVPDADWNGSTSFTWKGYDGNSYSALATFTFVFAPVEDMPTVKNSSVAGQEDHVLAFAATDFSDNFTDVDGDGLSQVKIESLPAYGVLNLNGNPVSAGQVIAAIDLGALGYTPQANWNGADSFTWKASDGKGYSTDAATMDLTIAPENDPPAVSDVTMNGNEDEEMAFAPNDFTAHFTDDDGDHLSKIQIVTLPAHGTLTLDGVAVSENQDIAAAEISKLHFVPGAEWSGSTSFAWKAHDGNDYSVSTANVFVNIAAVNDPPTMDDSSKHGVEDTAVAFAQADFTGVYHDAENDSLQKVKIVSLPNHGTLMLNHAPVTVDQQIDVNELDELTFAPDADWNGTTGFTWKGYDGADYATKAAEMSIEIATVNDLPTVSDSSKNGSEGNVMTFAANDFTTHFKDVDGDALQKVQIDSLPTGGTLKLDGTAVSVHDEIDATDLRKLTFTPRTSGTTSFTWKGSDDSGYSNDAATLTLKIAPVIVIPPGSNDADLRGLSISGGTLKPDFHADQTSYSVEVDSDVNRIIVTPIASHWAAAITVNGKSVASGTSATIAIKDGGADVQIVVTAQDGTTKTYSISISQGDAPITDIQLDKRSISLKEGDRPVQLNVSVEPAHASTKGLVWTSSKQEVATVDDTGTIVPLSVGTTTITVSTPDGKISATSRVTVKAGKIQELLAEPQMLVLGEGESESVAIKAFYGYETVKEIKDGIVWSSDDEEIATVTDGEIKAEAEGNTIVTASYKGKKVNILVKVIPVKFVDEAAVKAAFTPPAKGSTRYRLTAAGTLLTKESVTVQVKLGTKTYSATIGKDRSFSLDRAMTWKGEIPDQIDVVIKSRKAGGKTQIVTIPLKTFDPESIEVTEKRKGEYTISGDLLDPSLVAKVEAVTKDGEQFAGKVDDQQFVISLKNIKEQTVTVRVVLYSGFEQEAEVELP</sequence>
<dbReference type="InterPro" id="IPR041690">
    <property type="entry name" value="Cadherin_5"/>
</dbReference>
<dbReference type="Gene3D" id="2.60.40.60">
    <property type="entry name" value="Cadherins"/>
    <property type="match status" value="1"/>
</dbReference>
<dbReference type="SMART" id="SM00112">
    <property type="entry name" value="CA"/>
    <property type="match status" value="1"/>
</dbReference>
<keyword evidence="3" id="KW-0677">Repeat</keyword>
<evidence type="ECO:0000256" key="8">
    <source>
        <dbReference type="SAM" id="Phobius"/>
    </source>
</evidence>
<dbReference type="GO" id="GO:0005509">
    <property type="term" value="F:calcium ion binding"/>
    <property type="evidence" value="ECO:0007669"/>
    <property type="project" value="InterPro"/>
</dbReference>
<gene>
    <name evidence="10" type="ORF">EDM56_28825</name>
</gene>
<evidence type="ECO:0000256" key="1">
    <source>
        <dbReference type="ARBA" id="ARBA00004370"/>
    </source>
</evidence>
<dbReference type="InterPro" id="IPR003343">
    <property type="entry name" value="Big_2"/>
</dbReference>
<dbReference type="Pfam" id="PF02368">
    <property type="entry name" value="Big_2"/>
    <property type="match status" value="1"/>
</dbReference>
<organism evidence="10 11">
    <name type="scientific">Brevibacillus fluminis</name>
    <dbReference type="NCBI Taxonomy" id="511487"/>
    <lineage>
        <taxon>Bacteria</taxon>
        <taxon>Bacillati</taxon>
        <taxon>Bacillota</taxon>
        <taxon>Bacilli</taxon>
        <taxon>Bacillales</taxon>
        <taxon>Paenibacillaceae</taxon>
        <taxon>Brevibacillus</taxon>
    </lineage>
</organism>
<name>A0A3M8CUP3_9BACL</name>
<evidence type="ECO:0000256" key="3">
    <source>
        <dbReference type="ARBA" id="ARBA00022737"/>
    </source>
</evidence>
<keyword evidence="5" id="KW-0130">Cell adhesion</keyword>
<evidence type="ECO:0000256" key="5">
    <source>
        <dbReference type="ARBA" id="ARBA00022889"/>
    </source>
</evidence>
<dbReference type="SMART" id="SM00635">
    <property type="entry name" value="BID_2"/>
    <property type="match status" value="1"/>
</dbReference>
<evidence type="ECO:0000313" key="10">
    <source>
        <dbReference type="EMBL" id="RNB79532.1"/>
    </source>
</evidence>
<dbReference type="InterPro" id="IPR050971">
    <property type="entry name" value="Cadherin-domain_protein"/>
</dbReference>
<evidence type="ECO:0000256" key="7">
    <source>
        <dbReference type="ARBA" id="ARBA00023136"/>
    </source>
</evidence>
<accession>A0A3M8CUP3</accession>
<dbReference type="Gene3D" id="2.60.40.1080">
    <property type="match status" value="2"/>
</dbReference>
<dbReference type="InterPro" id="IPR040853">
    <property type="entry name" value="RapA2_cadherin-like"/>
</dbReference>
<protein>
    <submittedName>
        <fullName evidence="10">Tandem-95 repeat protein</fullName>
    </submittedName>
</protein>
<dbReference type="Pfam" id="PF17803">
    <property type="entry name" value="Cadherin_4"/>
    <property type="match status" value="5"/>
</dbReference>
<dbReference type="Proteomes" id="UP000271031">
    <property type="component" value="Unassembled WGS sequence"/>
</dbReference>
<dbReference type="InterPro" id="IPR025883">
    <property type="entry name" value="Cadherin-like_domain"/>
</dbReference>
<evidence type="ECO:0000259" key="9">
    <source>
        <dbReference type="PROSITE" id="PS50268"/>
    </source>
</evidence>
<dbReference type="GO" id="GO:0016020">
    <property type="term" value="C:membrane"/>
    <property type="evidence" value="ECO:0007669"/>
    <property type="project" value="UniProtKB-SubCell"/>
</dbReference>
<evidence type="ECO:0000256" key="6">
    <source>
        <dbReference type="ARBA" id="ARBA00022989"/>
    </source>
</evidence>
<dbReference type="Gene3D" id="2.60.40.3440">
    <property type="match status" value="1"/>
</dbReference>
<comment type="caution">
    <text evidence="10">The sequence shown here is derived from an EMBL/GenBank/DDBJ whole genome shotgun (WGS) entry which is preliminary data.</text>
</comment>
<keyword evidence="11" id="KW-1185">Reference proteome</keyword>
<dbReference type="InterPro" id="IPR058667">
    <property type="entry name" value="DUF6242_C"/>
</dbReference>
<dbReference type="PROSITE" id="PS50268">
    <property type="entry name" value="CADHERIN_2"/>
    <property type="match status" value="1"/>
</dbReference>
<dbReference type="SUPFAM" id="SSF49373">
    <property type="entry name" value="Invasin/intimin cell-adhesion fragments"/>
    <property type="match status" value="2"/>
</dbReference>
<dbReference type="Gene3D" id="2.60.40.10">
    <property type="entry name" value="Immunoglobulins"/>
    <property type="match status" value="1"/>
</dbReference>
<keyword evidence="4" id="KW-0106">Calcium</keyword>
<dbReference type="CDD" id="cd11304">
    <property type="entry name" value="Cadherin_repeat"/>
    <property type="match status" value="1"/>
</dbReference>
<dbReference type="NCBIfam" id="NF012211">
    <property type="entry name" value="tand_rpt_95"/>
    <property type="match status" value="4"/>
</dbReference>
<dbReference type="InterPro" id="IPR008964">
    <property type="entry name" value="Invasin/intimin_cell_adhesion"/>
</dbReference>
<feature type="domain" description="Cadherin" evidence="9">
    <location>
        <begin position="441"/>
        <end position="531"/>
    </location>
</feature>
<keyword evidence="7 8" id="KW-0472">Membrane</keyword>
<dbReference type="Pfam" id="PF25852">
    <property type="entry name" value="DUF6242_C"/>
    <property type="match status" value="1"/>
</dbReference>
<proteinExistence type="predicted"/>